<keyword evidence="4" id="KW-1185">Reference proteome</keyword>
<dbReference type="SUPFAM" id="SSF52540">
    <property type="entry name" value="P-loop containing nucleoside triphosphate hydrolases"/>
    <property type="match status" value="1"/>
</dbReference>
<dbReference type="InterPro" id="IPR056884">
    <property type="entry name" value="NPHP3-like_N"/>
</dbReference>
<feature type="non-terminal residue" evidence="3">
    <location>
        <position position="81"/>
    </location>
</feature>
<keyword evidence="1" id="KW-0677">Repeat</keyword>
<comment type="caution">
    <text evidence="3">The sequence shown here is derived from an EMBL/GenBank/DDBJ whole genome shotgun (WGS) entry which is preliminary data.</text>
</comment>
<accession>A0AAD7EBN3</accession>
<sequence length="81" mass="8917">LDLLYRSVLHDAMHNSAECPPEPACHEGTRDLALSELRAWSQDGRRGVSLLWLYGSAGMGKSAVAQNFAENCEKVGTSFFF</sequence>
<feature type="domain" description="Nephrocystin 3-like N-terminal" evidence="2">
    <location>
        <begin position="35"/>
        <end position="77"/>
    </location>
</feature>
<protein>
    <recommendedName>
        <fullName evidence="2">Nephrocystin 3-like N-terminal domain-containing protein</fullName>
    </recommendedName>
</protein>
<dbReference type="Gene3D" id="3.40.50.300">
    <property type="entry name" value="P-loop containing nucleotide triphosphate hydrolases"/>
    <property type="match status" value="1"/>
</dbReference>
<evidence type="ECO:0000313" key="4">
    <source>
        <dbReference type="Proteomes" id="UP001218218"/>
    </source>
</evidence>
<proteinExistence type="predicted"/>
<dbReference type="AlphaFoldDB" id="A0AAD7EBN3"/>
<name>A0AAD7EBN3_9AGAR</name>
<dbReference type="EMBL" id="JARIHO010000085">
    <property type="protein sequence ID" value="KAJ7308606.1"/>
    <property type="molecule type" value="Genomic_DNA"/>
</dbReference>
<dbReference type="InterPro" id="IPR027417">
    <property type="entry name" value="P-loop_NTPase"/>
</dbReference>
<reference evidence="3" key="1">
    <citation type="submission" date="2023-03" db="EMBL/GenBank/DDBJ databases">
        <title>Massive genome expansion in bonnet fungi (Mycena s.s.) driven by repeated elements and novel gene families across ecological guilds.</title>
        <authorList>
            <consortium name="Lawrence Berkeley National Laboratory"/>
            <person name="Harder C.B."/>
            <person name="Miyauchi S."/>
            <person name="Viragh M."/>
            <person name="Kuo A."/>
            <person name="Thoen E."/>
            <person name="Andreopoulos B."/>
            <person name="Lu D."/>
            <person name="Skrede I."/>
            <person name="Drula E."/>
            <person name="Henrissat B."/>
            <person name="Morin E."/>
            <person name="Kohler A."/>
            <person name="Barry K."/>
            <person name="LaButti K."/>
            <person name="Morin E."/>
            <person name="Salamov A."/>
            <person name="Lipzen A."/>
            <person name="Mereny Z."/>
            <person name="Hegedus B."/>
            <person name="Baldrian P."/>
            <person name="Stursova M."/>
            <person name="Weitz H."/>
            <person name="Taylor A."/>
            <person name="Grigoriev I.V."/>
            <person name="Nagy L.G."/>
            <person name="Martin F."/>
            <person name="Kauserud H."/>
        </authorList>
    </citation>
    <scope>NUCLEOTIDE SEQUENCE</scope>
    <source>
        <strain evidence="3">CBHHK002</strain>
    </source>
</reference>
<evidence type="ECO:0000256" key="1">
    <source>
        <dbReference type="ARBA" id="ARBA00022737"/>
    </source>
</evidence>
<evidence type="ECO:0000259" key="2">
    <source>
        <dbReference type="Pfam" id="PF24883"/>
    </source>
</evidence>
<evidence type="ECO:0000313" key="3">
    <source>
        <dbReference type="EMBL" id="KAJ7308606.1"/>
    </source>
</evidence>
<dbReference type="Proteomes" id="UP001218218">
    <property type="component" value="Unassembled WGS sequence"/>
</dbReference>
<gene>
    <name evidence="3" type="ORF">DFH08DRAFT_657480</name>
</gene>
<dbReference type="Pfam" id="PF24883">
    <property type="entry name" value="NPHP3_N"/>
    <property type="match status" value="1"/>
</dbReference>
<organism evidence="3 4">
    <name type="scientific">Mycena albidolilacea</name>
    <dbReference type="NCBI Taxonomy" id="1033008"/>
    <lineage>
        <taxon>Eukaryota</taxon>
        <taxon>Fungi</taxon>
        <taxon>Dikarya</taxon>
        <taxon>Basidiomycota</taxon>
        <taxon>Agaricomycotina</taxon>
        <taxon>Agaricomycetes</taxon>
        <taxon>Agaricomycetidae</taxon>
        <taxon>Agaricales</taxon>
        <taxon>Marasmiineae</taxon>
        <taxon>Mycenaceae</taxon>
        <taxon>Mycena</taxon>
    </lineage>
</organism>
<feature type="non-terminal residue" evidence="3">
    <location>
        <position position="1"/>
    </location>
</feature>